<dbReference type="AlphaFoldDB" id="A0A1Y1W576"/>
<evidence type="ECO:0000313" key="2">
    <source>
        <dbReference type="Proteomes" id="UP000193922"/>
    </source>
</evidence>
<organism evidence="1 2">
    <name type="scientific">Linderina pennispora</name>
    <dbReference type="NCBI Taxonomy" id="61395"/>
    <lineage>
        <taxon>Eukaryota</taxon>
        <taxon>Fungi</taxon>
        <taxon>Fungi incertae sedis</taxon>
        <taxon>Zoopagomycota</taxon>
        <taxon>Kickxellomycotina</taxon>
        <taxon>Kickxellomycetes</taxon>
        <taxon>Kickxellales</taxon>
        <taxon>Kickxellaceae</taxon>
        <taxon>Linderina</taxon>
    </lineage>
</organism>
<keyword evidence="2" id="KW-1185">Reference proteome</keyword>
<dbReference type="EMBL" id="MCFD01000009">
    <property type="protein sequence ID" value="ORX68505.1"/>
    <property type="molecule type" value="Genomic_DNA"/>
</dbReference>
<dbReference type="RefSeq" id="XP_040742287.1">
    <property type="nucleotide sequence ID" value="XM_040891096.1"/>
</dbReference>
<reference evidence="1 2" key="1">
    <citation type="submission" date="2016-07" db="EMBL/GenBank/DDBJ databases">
        <title>Pervasive Adenine N6-methylation of Active Genes in Fungi.</title>
        <authorList>
            <consortium name="DOE Joint Genome Institute"/>
            <person name="Mondo S.J."/>
            <person name="Dannebaum R.O."/>
            <person name="Kuo R.C."/>
            <person name="Labutti K."/>
            <person name="Haridas S."/>
            <person name="Kuo A."/>
            <person name="Salamov A."/>
            <person name="Ahrendt S.R."/>
            <person name="Lipzen A."/>
            <person name="Sullivan W."/>
            <person name="Andreopoulos W.B."/>
            <person name="Clum A."/>
            <person name="Lindquist E."/>
            <person name="Daum C."/>
            <person name="Ramamoorthy G.K."/>
            <person name="Gryganskyi A."/>
            <person name="Culley D."/>
            <person name="Magnuson J.K."/>
            <person name="James T.Y."/>
            <person name="O'Malley M.A."/>
            <person name="Stajich J.E."/>
            <person name="Spatafora J.W."/>
            <person name="Visel A."/>
            <person name="Grigoriev I.V."/>
        </authorList>
    </citation>
    <scope>NUCLEOTIDE SEQUENCE [LARGE SCALE GENOMIC DNA]</scope>
    <source>
        <strain evidence="1 2">ATCC 12442</strain>
    </source>
</reference>
<dbReference type="Proteomes" id="UP000193922">
    <property type="component" value="Unassembled WGS sequence"/>
</dbReference>
<accession>A0A1Y1W576</accession>
<name>A0A1Y1W576_9FUNG</name>
<dbReference type="GeneID" id="63807744"/>
<protein>
    <submittedName>
        <fullName evidence="1">Uncharacterized protein</fullName>
    </submittedName>
</protein>
<gene>
    <name evidence="1" type="ORF">DL89DRAFT_318252</name>
</gene>
<sequence>MTDPKFVDEDAIDYVQVHTGFLNKKPIAMEEINEFVAGIGLNKILLILECGSVIFGCMCEVSWPMRFLDKISWLRVHTFCAGHLESEFLLPVQILVDLLAHPQCNQAIFDKHRAQAYLHASLLVPLGTDSHAF</sequence>
<comment type="caution">
    <text evidence="1">The sequence shown here is derived from an EMBL/GenBank/DDBJ whole genome shotgun (WGS) entry which is preliminary data.</text>
</comment>
<proteinExistence type="predicted"/>
<evidence type="ECO:0000313" key="1">
    <source>
        <dbReference type="EMBL" id="ORX68505.1"/>
    </source>
</evidence>